<dbReference type="AlphaFoldDB" id="A0AAF0DPC0"/>
<gene>
    <name evidence="1" type="ORF">MBRA1_000134</name>
</gene>
<keyword evidence="2" id="KW-1185">Reference proteome</keyword>
<reference evidence="1" key="1">
    <citation type="submission" date="2023-03" db="EMBL/GenBank/DDBJ databases">
        <title>Mating type loci evolution in Malassezia.</title>
        <authorList>
            <person name="Coelho M.A."/>
        </authorList>
    </citation>
    <scope>NUCLEOTIDE SEQUENCE</scope>
    <source>
        <strain evidence="1">CBS 14135</strain>
    </source>
</reference>
<dbReference type="Proteomes" id="UP001216638">
    <property type="component" value="Chromosome 1"/>
</dbReference>
<evidence type="ECO:0008006" key="3">
    <source>
        <dbReference type="Google" id="ProtNLM"/>
    </source>
</evidence>
<dbReference type="GO" id="GO:0005634">
    <property type="term" value="C:nucleus"/>
    <property type="evidence" value="ECO:0007669"/>
    <property type="project" value="TreeGrafter"/>
</dbReference>
<proteinExistence type="predicted"/>
<dbReference type="InterPro" id="IPR007757">
    <property type="entry name" value="MT-A70-like"/>
</dbReference>
<accession>A0AAF0DPC0</accession>
<dbReference type="Pfam" id="PF05063">
    <property type="entry name" value="MT-A70"/>
    <property type="match status" value="1"/>
</dbReference>
<name>A0AAF0DPC0_9BASI</name>
<dbReference type="EMBL" id="CP119951">
    <property type="protein sequence ID" value="WFC93514.1"/>
    <property type="molecule type" value="Genomic_DNA"/>
</dbReference>
<dbReference type="PANTHER" id="PTHR12829:SF4">
    <property type="entry name" value="N(6)-ADENINE-SPECIFIC METHYLTRANSFERASE METTL4"/>
    <property type="match status" value="1"/>
</dbReference>
<evidence type="ECO:0000313" key="1">
    <source>
        <dbReference type="EMBL" id="WFC93514.1"/>
    </source>
</evidence>
<protein>
    <recommendedName>
        <fullName evidence="3">Methyltransferase-like protein 4</fullName>
    </recommendedName>
</protein>
<evidence type="ECO:0000313" key="2">
    <source>
        <dbReference type="Proteomes" id="UP001216638"/>
    </source>
</evidence>
<sequence>MALHRAQVGAPDAPTRVWVRDAFVGHAPHARIDRWPRERPWETTQVTHAPHDPLDAYCDAPLLRAVVDVVQQCRVQRAACSHWWTERASIELAPLPHVDLALAVMDVERNSTDAHRSTPSHALVHTLWTNAGTVPRLLHGTTCAYELPPRTACLLTDLLPPTSAPHALPVGMADVHRFVERVGGVDVLLLDPPWPNQSVARAHRGARHDVRAARHAYETLPDLYDIWRLRPTLEPLLAHRPLVAVWITNYPKVRHFVRNKFLPQLGLRYLGAWAWLKLAQDGTPLYTLAHPRRRRPYELLVLAARDARDVPSQVIASVALAHSQKPYVVDLLVDMAGKSTDTAVVVELFARHTPRALGAHGWHVSVGNEALRFNACAGPA</sequence>
<dbReference type="PANTHER" id="PTHR12829">
    <property type="entry name" value="N6-ADENOSINE-METHYLTRANSFERASE"/>
    <property type="match status" value="1"/>
</dbReference>
<organism evidence="1 2">
    <name type="scientific">Malassezia brasiliensis</name>
    <dbReference type="NCBI Taxonomy" id="1821822"/>
    <lineage>
        <taxon>Eukaryota</taxon>
        <taxon>Fungi</taxon>
        <taxon>Dikarya</taxon>
        <taxon>Basidiomycota</taxon>
        <taxon>Ustilaginomycotina</taxon>
        <taxon>Malasseziomycetes</taxon>
        <taxon>Malasseziales</taxon>
        <taxon>Malasseziaceae</taxon>
        <taxon>Malassezia</taxon>
    </lineage>
</organism>
<dbReference type="GO" id="GO:0008168">
    <property type="term" value="F:methyltransferase activity"/>
    <property type="evidence" value="ECO:0007669"/>
    <property type="project" value="TreeGrafter"/>
</dbReference>